<evidence type="ECO:0000256" key="5">
    <source>
        <dbReference type="ARBA" id="ARBA00023136"/>
    </source>
</evidence>
<comment type="caution">
    <text evidence="8">The sequence shown here is derived from an EMBL/GenBank/DDBJ whole genome shotgun (WGS) entry which is preliminary data.</text>
</comment>
<evidence type="ECO:0000256" key="3">
    <source>
        <dbReference type="ARBA" id="ARBA00022692"/>
    </source>
</evidence>
<dbReference type="PANTHER" id="PTHR35007:SF3">
    <property type="entry name" value="POSSIBLE CONSERVED ALANINE RICH MEMBRANE PROTEIN"/>
    <property type="match status" value="1"/>
</dbReference>
<name>A0ABV6U1M0_9ACTN</name>
<dbReference type="InterPro" id="IPR018076">
    <property type="entry name" value="T2SS_GspF_dom"/>
</dbReference>
<evidence type="ECO:0000256" key="1">
    <source>
        <dbReference type="ARBA" id="ARBA00004651"/>
    </source>
</evidence>
<keyword evidence="9" id="KW-1185">Reference proteome</keyword>
<evidence type="ECO:0000313" key="8">
    <source>
        <dbReference type="EMBL" id="MFC0862358.1"/>
    </source>
</evidence>
<dbReference type="EMBL" id="JBHMQT010000013">
    <property type="protein sequence ID" value="MFC0862358.1"/>
    <property type="molecule type" value="Genomic_DNA"/>
</dbReference>
<evidence type="ECO:0000256" key="4">
    <source>
        <dbReference type="ARBA" id="ARBA00022989"/>
    </source>
</evidence>
<proteinExistence type="predicted"/>
<feature type="transmembrane region" description="Helical" evidence="6">
    <location>
        <begin position="218"/>
        <end position="235"/>
    </location>
</feature>
<keyword evidence="5 6" id="KW-0472">Membrane</keyword>
<evidence type="ECO:0000256" key="6">
    <source>
        <dbReference type="SAM" id="Phobius"/>
    </source>
</evidence>
<protein>
    <submittedName>
        <fullName evidence="8">Type II secretion system F family protein</fullName>
    </submittedName>
</protein>
<accession>A0ABV6U1M0</accession>
<evidence type="ECO:0000259" key="7">
    <source>
        <dbReference type="Pfam" id="PF00482"/>
    </source>
</evidence>
<feature type="transmembrane region" description="Helical" evidence="6">
    <location>
        <begin position="247"/>
        <end position="266"/>
    </location>
</feature>
<feature type="domain" description="Type II secretion system protein GspF" evidence="7">
    <location>
        <begin position="107"/>
        <end position="232"/>
    </location>
</feature>
<comment type="subcellular location">
    <subcellularLocation>
        <location evidence="1">Cell membrane</location>
        <topology evidence="1">Multi-pass membrane protein</topology>
    </subcellularLocation>
</comment>
<dbReference type="RefSeq" id="WP_394300572.1">
    <property type="nucleotide sequence ID" value="NZ_JBHMQT010000013.1"/>
</dbReference>
<dbReference type="PANTHER" id="PTHR35007">
    <property type="entry name" value="INTEGRAL MEMBRANE PROTEIN-RELATED"/>
    <property type="match status" value="1"/>
</dbReference>
<gene>
    <name evidence="8" type="ORF">ACFHYQ_08615</name>
</gene>
<reference evidence="8 9" key="1">
    <citation type="submission" date="2024-09" db="EMBL/GenBank/DDBJ databases">
        <authorList>
            <person name="Sun Q."/>
            <person name="Mori K."/>
        </authorList>
    </citation>
    <scope>NUCLEOTIDE SEQUENCE [LARGE SCALE GENOMIC DNA]</scope>
    <source>
        <strain evidence="8 9">TBRC 1851</strain>
    </source>
</reference>
<organism evidence="8 9">
    <name type="scientific">Sphaerimonospora cavernae</name>
    <dbReference type="NCBI Taxonomy" id="1740611"/>
    <lineage>
        <taxon>Bacteria</taxon>
        <taxon>Bacillati</taxon>
        <taxon>Actinomycetota</taxon>
        <taxon>Actinomycetes</taxon>
        <taxon>Streptosporangiales</taxon>
        <taxon>Streptosporangiaceae</taxon>
        <taxon>Sphaerimonospora</taxon>
    </lineage>
</organism>
<dbReference type="Proteomes" id="UP001589870">
    <property type="component" value="Unassembled WGS sequence"/>
</dbReference>
<dbReference type="Pfam" id="PF00482">
    <property type="entry name" value="T2SSF"/>
    <property type="match status" value="1"/>
</dbReference>
<sequence length="287" mass="30217">MTGSLLAPLAGGLVATGLVCLAAAVRGQSPAPPRPDSRIASLTGAVRDPAMRWQGGAAVLLGPAVLLLTGWPIAGLAAAAACFAVPRLAGGRGAKSRIARLEGLEQWTRRLADMLSAASGLEDALARGVEHPPEAIAAEVRDLGRKLAMRFDTEQALRAFADALDDPVADLIAAALIRASARRGAGVRQVLGNLAAMVAAQVAARREVEAERARHRATIRWIMVFLLGYSVFAALNREYVAPFSTTAGQVVLAGVVACYGIGFWWLHRLGNARPAGRFLLREHGRSR</sequence>
<evidence type="ECO:0000313" key="9">
    <source>
        <dbReference type="Proteomes" id="UP001589870"/>
    </source>
</evidence>
<evidence type="ECO:0000256" key="2">
    <source>
        <dbReference type="ARBA" id="ARBA00022475"/>
    </source>
</evidence>
<keyword evidence="4 6" id="KW-1133">Transmembrane helix</keyword>
<keyword evidence="2" id="KW-1003">Cell membrane</keyword>
<feature type="transmembrane region" description="Helical" evidence="6">
    <location>
        <begin position="57"/>
        <end position="85"/>
    </location>
</feature>
<keyword evidence="3 6" id="KW-0812">Transmembrane</keyword>